<dbReference type="AlphaFoldDB" id="A0AAV3ZFA3"/>
<evidence type="ECO:0000256" key="1">
    <source>
        <dbReference type="ARBA" id="ARBA00022692"/>
    </source>
</evidence>
<proteinExistence type="inferred from homology"/>
<feature type="transmembrane region" description="Helical" evidence="4">
    <location>
        <begin position="118"/>
        <end position="149"/>
    </location>
</feature>
<dbReference type="EMBL" id="BLXT01002394">
    <property type="protein sequence ID" value="GFN93991.1"/>
    <property type="molecule type" value="Genomic_DNA"/>
</dbReference>
<evidence type="ECO:0000256" key="2">
    <source>
        <dbReference type="ARBA" id="ARBA00022989"/>
    </source>
</evidence>
<comment type="caution">
    <text evidence="5">The sequence shown here is derived from an EMBL/GenBank/DDBJ whole genome shotgun (WGS) entry which is preliminary data.</text>
</comment>
<dbReference type="GO" id="GO:0005375">
    <property type="term" value="F:copper ion transmembrane transporter activity"/>
    <property type="evidence" value="ECO:0007669"/>
    <property type="project" value="UniProtKB-UniRule"/>
</dbReference>
<sequence length="164" mass="18532">MDAKHTTDMQSTDSHMDMDMHNMYFHTGHEKHVLFYNWHAQSPGAMLGACCGIFAASVLLEGLKYLRDLLYLKATANTAQSDTELRSLINGLTEETFSSSISSGRHLTQTVLHVIQAILSYCLMLVFMTFNLWLCLALVLGIGLGYFLFGWKRVHAVDRNEQCH</sequence>
<evidence type="ECO:0000256" key="4">
    <source>
        <dbReference type="RuleBase" id="RU367022"/>
    </source>
</evidence>
<keyword evidence="3 4" id="KW-0472">Membrane</keyword>
<keyword evidence="2 4" id="KW-1133">Transmembrane helix</keyword>
<evidence type="ECO:0000256" key="3">
    <source>
        <dbReference type="ARBA" id="ARBA00023136"/>
    </source>
</evidence>
<keyword evidence="6" id="KW-1185">Reference proteome</keyword>
<comment type="similarity">
    <text evidence="4">Belongs to the copper transporter (Ctr) (TC 1.A.56) family. SLC31A subfamily.</text>
</comment>
<protein>
    <recommendedName>
        <fullName evidence="4">Copper transport protein</fullName>
    </recommendedName>
</protein>
<evidence type="ECO:0000313" key="6">
    <source>
        <dbReference type="Proteomes" id="UP000735302"/>
    </source>
</evidence>
<organism evidence="5 6">
    <name type="scientific">Plakobranchus ocellatus</name>
    <dbReference type="NCBI Taxonomy" id="259542"/>
    <lineage>
        <taxon>Eukaryota</taxon>
        <taxon>Metazoa</taxon>
        <taxon>Spiralia</taxon>
        <taxon>Lophotrochozoa</taxon>
        <taxon>Mollusca</taxon>
        <taxon>Gastropoda</taxon>
        <taxon>Heterobranchia</taxon>
        <taxon>Euthyneura</taxon>
        <taxon>Panpulmonata</taxon>
        <taxon>Sacoglossa</taxon>
        <taxon>Placobranchoidea</taxon>
        <taxon>Plakobranchidae</taxon>
        <taxon>Plakobranchus</taxon>
    </lineage>
</organism>
<keyword evidence="4" id="KW-0406">Ion transport</keyword>
<gene>
    <name evidence="5" type="ORF">PoB_002049700</name>
</gene>
<evidence type="ECO:0000313" key="5">
    <source>
        <dbReference type="EMBL" id="GFN93991.1"/>
    </source>
</evidence>
<dbReference type="PANTHER" id="PTHR12483:SF115">
    <property type="entry name" value="COPPER TRANSPORT PROTEIN"/>
    <property type="match status" value="1"/>
</dbReference>
<comment type="subcellular location">
    <subcellularLocation>
        <location evidence="4">Membrane</location>
        <topology evidence="4">Multi-pass membrane protein</topology>
    </subcellularLocation>
</comment>
<dbReference type="Proteomes" id="UP000735302">
    <property type="component" value="Unassembled WGS sequence"/>
</dbReference>
<dbReference type="InterPro" id="IPR007274">
    <property type="entry name" value="Cop_transporter"/>
</dbReference>
<keyword evidence="1 4" id="KW-0812">Transmembrane</keyword>
<reference evidence="5 6" key="1">
    <citation type="journal article" date="2021" name="Elife">
        <title>Chloroplast acquisition without the gene transfer in kleptoplastic sea slugs, Plakobranchus ocellatus.</title>
        <authorList>
            <person name="Maeda T."/>
            <person name="Takahashi S."/>
            <person name="Yoshida T."/>
            <person name="Shimamura S."/>
            <person name="Takaki Y."/>
            <person name="Nagai Y."/>
            <person name="Toyoda A."/>
            <person name="Suzuki Y."/>
            <person name="Arimoto A."/>
            <person name="Ishii H."/>
            <person name="Satoh N."/>
            <person name="Nishiyama T."/>
            <person name="Hasebe M."/>
            <person name="Maruyama T."/>
            <person name="Minagawa J."/>
            <person name="Obokata J."/>
            <person name="Shigenobu S."/>
        </authorList>
    </citation>
    <scope>NUCLEOTIDE SEQUENCE [LARGE SCALE GENOMIC DNA]</scope>
</reference>
<accession>A0AAV3ZFA3</accession>
<keyword evidence="4" id="KW-0187">Copper transport</keyword>
<keyword evidence="4" id="KW-0813">Transport</keyword>
<name>A0AAV3ZFA3_9GAST</name>
<dbReference type="Pfam" id="PF04145">
    <property type="entry name" value="Ctr"/>
    <property type="match status" value="1"/>
</dbReference>
<feature type="transmembrane region" description="Helical" evidence="4">
    <location>
        <begin position="44"/>
        <end position="63"/>
    </location>
</feature>
<dbReference type="PANTHER" id="PTHR12483">
    <property type="entry name" value="SOLUTE CARRIER FAMILY 31 COPPER TRANSPORTERS"/>
    <property type="match status" value="1"/>
</dbReference>
<keyword evidence="4" id="KW-0186">Copper</keyword>
<dbReference type="GO" id="GO:0016020">
    <property type="term" value="C:membrane"/>
    <property type="evidence" value="ECO:0007669"/>
    <property type="project" value="UniProtKB-SubCell"/>
</dbReference>